<dbReference type="AlphaFoldDB" id="A0A158DVT8"/>
<gene>
    <name evidence="2" type="ORF">AWB80_07545</name>
</gene>
<comment type="caution">
    <text evidence="2">The sequence shown here is derived from an EMBL/GenBank/DDBJ whole genome shotgun (WGS) entry which is preliminary data.</text>
</comment>
<sequence>MTTTEIQRASAEQNNPFQRMMQGVAGANVGAVAIESERAIAEARGQMQLAKMFPRDLNAAYAELMDACKLAALANVAFYSVPQGGSKVTGPSIRLAEEIARVYGNFEFGHRELSRVEATPDTFGKSEIEVYAWDKEKNNRSIRQITVLHVLDTKDGPRRLRDQKDVDNKIANVASKQARGRILALMPKWLVEAAQEECKKTLAGDNSEPLSVRVRKMTQAFAQFGVTTDHLERYLGNKLDDVMLDQLVELTGVFNALREGTKPSEFFGETEDKSNADGAAITAMAQNQRPKLADATSQPAATQTRATRSRAAPQPKQAELPADPPAQETKAGETPAATEQPAQQATESAPPAEAKQEQPGDVF</sequence>
<dbReference type="STRING" id="1777141.AWB80_07545"/>
<name>A0A158DVT8_9BURK</name>
<organism evidence="2 3">
    <name type="scientific">Caballeronia pedi</name>
    <dbReference type="NCBI Taxonomy" id="1777141"/>
    <lineage>
        <taxon>Bacteria</taxon>
        <taxon>Pseudomonadati</taxon>
        <taxon>Pseudomonadota</taxon>
        <taxon>Betaproteobacteria</taxon>
        <taxon>Burkholderiales</taxon>
        <taxon>Burkholderiaceae</taxon>
        <taxon>Caballeronia</taxon>
    </lineage>
</organism>
<evidence type="ECO:0008006" key="4">
    <source>
        <dbReference type="Google" id="ProtNLM"/>
    </source>
</evidence>
<keyword evidence="3" id="KW-1185">Reference proteome</keyword>
<protein>
    <recommendedName>
        <fullName evidence="4">RecT protein</fullName>
    </recommendedName>
</protein>
<accession>A0A158DVT8</accession>
<proteinExistence type="predicted"/>
<dbReference type="EMBL" id="FCOE02000050">
    <property type="protein sequence ID" value="SAK98530.1"/>
    <property type="molecule type" value="Genomic_DNA"/>
</dbReference>
<evidence type="ECO:0000256" key="1">
    <source>
        <dbReference type="SAM" id="MobiDB-lite"/>
    </source>
</evidence>
<feature type="compositionally biased region" description="Low complexity" evidence="1">
    <location>
        <begin position="295"/>
        <end position="315"/>
    </location>
</feature>
<dbReference type="RefSeq" id="WP_061179743.1">
    <property type="nucleotide sequence ID" value="NZ_FCOE02000050.1"/>
</dbReference>
<reference evidence="2" key="1">
    <citation type="submission" date="2016-01" db="EMBL/GenBank/DDBJ databases">
        <authorList>
            <person name="Peeters C."/>
        </authorList>
    </citation>
    <scope>NUCLEOTIDE SEQUENCE [LARGE SCALE GENOMIC DNA]</scope>
    <source>
        <strain evidence="2">LMG 29323</strain>
    </source>
</reference>
<dbReference type="OrthoDB" id="2936921at2"/>
<feature type="compositionally biased region" description="Low complexity" evidence="1">
    <location>
        <begin position="333"/>
        <end position="353"/>
    </location>
</feature>
<dbReference type="Proteomes" id="UP000054911">
    <property type="component" value="Unassembled WGS sequence"/>
</dbReference>
<evidence type="ECO:0000313" key="2">
    <source>
        <dbReference type="EMBL" id="SAK98530.1"/>
    </source>
</evidence>
<feature type="region of interest" description="Disordered" evidence="1">
    <location>
        <begin position="287"/>
        <end position="363"/>
    </location>
</feature>
<evidence type="ECO:0000313" key="3">
    <source>
        <dbReference type="Proteomes" id="UP000054911"/>
    </source>
</evidence>
<feature type="compositionally biased region" description="Basic and acidic residues" evidence="1">
    <location>
        <begin position="354"/>
        <end position="363"/>
    </location>
</feature>